<feature type="transmembrane region" description="Helical" evidence="1">
    <location>
        <begin position="12"/>
        <end position="31"/>
    </location>
</feature>
<dbReference type="AlphaFoldDB" id="A0A918WXF2"/>
<feature type="transmembrane region" description="Helical" evidence="1">
    <location>
        <begin position="95"/>
        <end position="115"/>
    </location>
</feature>
<organism evidence="3 4">
    <name type="scientific">Streptomyces finlayi</name>
    <dbReference type="NCBI Taxonomy" id="67296"/>
    <lineage>
        <taxon>Bacteria</taxon>
        <taxon>Bacillati</taxon>
        <taxon>Actinomycetota</taxon>
        <taxon>Actinomycetes</taxon>
        <taxon>Kitasatosporales</taxon>
        <taxon>Streptomycetaceae</taxon>
        <taxon>Streptomyces</taxon>
    </lineage>
</organism>
<keyword evidence="1" id="KW-0472">Membrane</keyword>
<dbReference type="InterPro" id="IPR000326">
    <property type="entry name" value="PAP2/HPO"/>
</dbReference>
<feature type="transmembrane region" description="Helical" evidence="1">
    <location>
        <begin position="135"/>
        <end position="152"/>
    </location>
</feature>
<dbReference type="Proteomes" id="UP000638353">
    <property type="component" value="Unassembled WGS sequence"/>
</dbReference>
<dbReference type="SUPFAM" id="SSF48317">
    <property type="entry name" value="Acid phosphatase/Vanadium-dependent haloperoxidase"/>
    <property type="match status" value="1"/>
</dbReference>
<dbReference type="Gene3D" id="1.20.144.10">
    <property type="entry name" value="Phosphatidic acid phosphatase type 2/haloperoxidase"/>
    <property type="match status" value="2"/>
</dbReference>
<evidence type="ECO:0000313" key="3">
    <source>
        <dbReference type="EMBL" id="GHC92920.1"/>
    </source>
</evidence>
<proteinExistence type="predicted"/>
<evidence type="ECO:0000259" key="2">
    <source>
        <dbReference type="SMART" id="SM00014"/>
    </source>
</evidence>
<keyword evidence="1" id="KW-0812">Transmembrane</keyword>
<dbReference type="SMART" id="SM00014">
    <property type="entry name" value="acidPPc"/>
    <property type="match status" value="1"/>
</dbReference>
<reference evidence="3" key="1">
    <citation type="journal article" date="2014" name="Int. J. Syst. Evol. Microbiol.">
        <title>Complete genome sequence of Corynebacterium casei LMG S-19264T (=DSM 44701T), isolated from a smear-ripened cheese.</title>
        <authorList>
            <consortium name="US DOE Joint Genome Institute (JGI-PGF)"/>
            <person name="Walter F."/>
            <person name="Albersmeier A."/>
            <person name="Kalinowski J."/>
            <person name="Ruckert C."/>
        </authorList>
    </citation>
    <scope>NUCLEOTIDE SEQUENCE</scope>
    <source>
        <strain evidence="3">JCM 4637</strain>
    </source>
</reference>
<evidence type="ECO:0000313" key="4">
    <source>
        <dbReference type="Proteomes" id="UP000638353"/>
    </source>
</evidence>
<comment type="caution">
    <text evidence="3">The sequence shown here is derived from an EMBL/GenBank/DDBJ whole genome shotgun (WGS) entry which is preliminary data.</text>
</comment>
<dbReference type="Pfam" id="PF01569">
    <property type="entry name" value="PAP2"/>
    <property type="match status" value="1"/>
</dbReference>
<name>A0A918WXF2_9ACTN</name>
<sequence>MSSPSPTHRPRALLPAAAVLLVLPVIVGVLVRGNVTNPPFQGLDNTWLRWMGGPHDGLPQTVAGALNWFGGPYGALVQLAAVILLFAVRRRRSALFLFTAAIGGQLAIQGMKHIVDRPRPANPLVTVDHGSFPSGHVATMAMVVVVIGVLCVPRAARRWWWPVAALLVLTMMWSRTWLHAHWLSDTAAGALAGAGTTLLLWWVFAPLLAKDGRRKAPAPEAAAAAPATLGA</sequence>
<evidence type="ECO:0000256" key="1">
    <source>
        <dbReference type="SAM" id="Phobius"/>
    </source>
</evidence>
<feature type="domain" description="Phosphatidic acid phosphatase type 2/haloperoxidase" evidence="2">
    <location>
        <begin position="93"/>
        <end position="201"/>
    </location>
</feature>
<gene>
    <name evidence="3" type="ORF">GCM10010334_29390</name>
</gene>
<protein>
    <recommendedName>
        <fullName evidence="2">Phosphatidic acid phosphatase type 2/haloperoxidase domain-containing protein</fullName>
    </recommendedName>
</protein>
<feature type="transmembrane region" description="Helical" evidence="1">
    <location>
        <begin position="190"/>
        <end position="209"/>
    </location>
</feature>
<feature type="transmembrane region" description="Helical" evidence="1">
    <location>
        <begin position="159"/>
        <end position="178"/>
    </location>
</feature>
<dbReference type="RefSeq" id="WP_189821643.1">
    <property type="nucleotide sequence ID" value="NZ_BMVC01000005.1"/>
</dbReference>
<accession>A0A918WXF2</accession>
<dbReference type="InterPro" id="IPR036938">
    <property type="entry name" value="PAP2/HPO_sf"/>
</dbReference>
<dbReference type="EMBL" id="BMVC01000005">
    <property type="protein sequence ID" value="GHC92920.1"/>
    <property type="molecule type" value="Genomic_DNA"/>
</dbReference>
<keyword evidence="1" id="KW-1133">Transmembrane helix</keyword>
<reference evidence="3" key="2">
    <citation type="submission" date="2020-09" db="EMBL/GenBank/DDBJ databases">
        <authorList>
            <person name="Sun Q."/>
            <person name="Ohkuma M."/>
        </authorList>
    </citation>
    <scope>NUCLEOTIDE SEQUENCE</scope>
    <source>
        <strain evidence="3">JCM 4637</strain>
    </source>
</reference>
<dbReference type="PANTHER" id="PTHR14969">
    <property type="entry name" value="SPHINGOSINE-1-PHOSPHATE PHOSPHOHYDROLASE"/>
    <property type="match status" value="1"/>
</dbReference>
<dbReference type="PANTHER" id="PTHR14969:SF13">
    <property type="entry name" value="AT30094P"/>
    <property type="match status" value="1"/>
</dbReference>
<dbReference type="CDD" id="cd03392">
    <property type="entry name" value="PAP2_like_2"/>
    <property type="match status" value="1"/>
</dbReference>
<feature type="transmembrane region" description="Helical" evidence="1">
    <location>
        <begin position="68"/>
        <end position="88"/>
    </location>
</feature>